<gene>
    <name evidence="2" type="ORF">SPARVUS_LOCUS1111100</name>
</gene>
<proteinExistence type="predicted"/>
<accession>A0ABN9AQH3</accession>
<evidence type="ECO:0000313" key="3">
    <source>
        <dbReference type="Proteomes" id="UP001162483"/>
    </source>
</evidence>
<sequence length="120" mass="13252">MLNLSDFLLKTSLRERSRNLIGPVSGSVNLDASWCKHSGNPGLPQSSPKILLDVRCGVLQVFWGQENLNCLTHLNELVQEYLRKEPGLGMSNSEQPVLPVSPAVIRPSTCNTEHSSDDLR</sequence>
<organism evidence="2 3">
    <name type="scientific">Staurois parvus</name>
    <dbReference type="NCBI Taxonomy" id="386267"/>
    <lineage>
        <taxon>Eukaryota</taxon>
        <taxon>Metazoa</taxon>
        <taxon>Chordata</taxon>
        <taxon>Craniata</taxon>
        <taxon>Vertebrata</taxon>
        <taxon>Euteleostomi</taxon>
        <taxon>Amphibia</taxon>
        <taxon>Batrachia</taxon>
        <taxon>Anura</taxon>
        <taxon>Neobatrachia</taxon>
        <taxon>Ranoidea</taxon>
        <taxon>Ranidae</taxon>
        <taxon>Staurois</taxon>
    </lineage>
</organism>
<protein>
    <submittedName>
        <fullName evidence="2">Uncharacterized protein</fullName>
    </submittedName>
</protein>
<dbReference type="PANTHER" id="PTHR12517">
    <property type="entry name" value="VACUOLAR PROTEIN SORTING-ASSOCIATED PROTEIN 13B"/>
    <property type="match status" value="1"/>
</dbReference>
<evidence type="ECO:0000313" key="2">
    <source>
        <dbReference type="EMBL" id="CAI9536907.1"/>
    </source>
</evidence>
<feature type="non-terminal residue" evidence="2">
    <location>
        <position position="120"/>
    </location>
</feature>
<reference evidence="2" key="1">
    <citation type="submission" date="2023-05" db="EMBL/GenBank/DDBJ databases">
        <authorList>
            <person name="Stuckert A."/>
        </authorList>
    </citation>
    <scope>NUCLEOTIDE SEQUENCE</scope>
</reference>
<feature type="region of interest" description="Disordered" evidence="1">
    <location>
        <begin position="101"/>
        <end position="120"/>
    </location>
</feature>
<dbReference type="PANTHER" id="PTHR12517:SF0">
    <property type="entry name" value="INTERMEMBRANE LIPID TRANSFER PROTEIN VPS13B"/>
    <property type="match status" value="1"/>
</dbReference>
<dbReference type="EMBL" id="CATNWA010000427">
    <property type="protein sequence ID" value="CAI9536907.1"/>
    <property type="molecule type" value="Genomic_DNA"/>
</dbReference>
<dbReference type="Proteomes" id="UP001162483">
    <property type="component" value="Unassembled WGS sequence"/>
</dbReference>
<keyword evidence="3" id="KW-1185">Reference proteome</keyword>
<evidence type="ECO:0000256" key="1">
    <source>
        <dbReference type="SAM" id="MobiDB-lite"/>
    </source>
</evidence>
<comment type="caution">
    <text evidence="2">The sequence shown here is derived from an EMBL/GenBank/DDBJ whole genome shotgun (WGS) entry which is preliminary data.</text>
</comment>
<dbReference type="InterPro" id="IPR039782">
    <property type="entry name" value="VPS13B"/>
</dbReference>
<name>A0ABN9AQH3_9NEOB</name>